<dbReference type="Gene3D" id="3.30.450.40">
    <property type="match status" value="1"/>
</dbReference>
<comment type="caution">
    <text evidence="3">The sequence shown here is derived from an EMBL/GenBank/DDBJ whole genome shotgun (WGS) entry which is preliminary data.</text>
</comment>
<dbReference type="Pfam" id="PF01590">
    <property type="entry name" value="GAF"/>
    <property type="match status" value="1"/>
</dbReference>
<evidence type="ECO:0000313" key="3">
    <source>
        <dbReference type="EMBL" id="TRL40836.1"/>
    </source>
</evidence>
<dbReference type="GO" id="GO:0043565">
    <property type="term" value="F:sequence-specific DNA binding"/>
    <property type="evidence" value="ECO:0007669"/>
    <property type="project" value="InterPro"/>
</dbReference>
<protein>
    <submittedName>
        <fullName evidence="3">Sigma-54-dependent Fis family transcriptional regulator</fullName>
    </submittedName>
</protein>
<dbReference type="Proteomes" id="UP000316801">
    <property type="component" value="Unassembled WGS sequence"/>
</dbReference>
<evidence type="ECO:0000259" key="2">
    <source>
        <dbReference type="Pfam" id="PF02954"/>
    </source>
</evidence>
<feature type="domain" description="DNA binding HTH" evidence="2">
    <location>
        <begin position="275"/>
        <end position="315"/>
    </location>
</feature>
<accession>A0A549TEY2</accession>
<dbReference type="InterPro" id="IPR003018">
    <property type="entry name" value="GAF"/>
</dbReference>
<dbReference type="AlphaFoldDB" id="A0A549TEY2"/>
<name>A0A549TEY2_9HYPH</name>
<evidence type="ECO:0000313" key="4">
    <source>
        <dbReference type="Proteomes" id="UP000316801"/>
    </source>
</evidence>
<feature type="domain" description="GAF" evidence="1">
    <location>
        <begin position="68"/>
        <end position="200"/>
    </location>
</feature>
<dbReference type="InterPro" id="IPR029016">
    <property type="entry name" value="GAF-like_dom_sf"/>
</dbReference>
<sequence length="318" mass="34648">MRRELSHSDLVYETAARTSAVVASPVAASWRRCLDLHQLAPERSAKPQRIDDARFRQARERMERLVGTCAEEIDRLHQMVGKSGCCIVLSDAEGIVVDRRGAAGDDADFQALGLWQQHMWSEACVGTNGIGTALADERPVIIHRDQHFLSANIGLSCATAPIRDHLGHVAAALDVSTCRSDVSEMTLSMLSQAVREAAMRVEANLFRQAFSGARILLVPQANALTALLAVDHDDLVIGATRAARLALKLDDQRIAQGLPAADALREQRGDATNDLDDAERAALRRALSRTNGNVSKAADVLGLSRATLHRKLKRFNLQ</sequence>
<proteinExistence type="predicted"/>
<dbReference type="EMBL" id="VJMG01000011">
    <property type="protein sequence ID" value="TRL40836.1"/>
    <property type="molecule type" value="Genomic_DNA"/>
</dbReference>
<reference evidence="3 4" key="1">
    <citation type="submission" date="2019-07" db="EMBL/GenBank/DDBJ databases">
        <title>Ln-dependent methylotrophs.</title>
        <authorList>
            <person name="Tani A."/>
        </authorList>
    </citation>
    <scope>NUCLEOTIDE SEQUENCE [LARGE SCALE GENOMIC DNA]</scope>
    <source>
        <strain evidence="3 4">SM12</strain>
    </source>
</reference>
<dbReference type="SUPFAM" id="SSF46689">
    <property type="entry name" value="Homeodomain-like"/>
    <property type="match status" value="1"/>
</dbReference>
<dbReference type="SUPFAM" id="SSF55781">
    <property type="entry name" value="GAF domain-like"/>
    <property type="match status" value="1"/>
</dbReference>
<dbReference type="InterPro" id="IPR009057">
    <property type="entry name" value="Homeodomain-like_sf"/>
</dbReference>
<organism evidence="3 4">
    <name type="scientific">Rhizobium straminoryzae</name>
    <dbReference type="NCBI Taxonomy" id="1387186"/>
    <lineage>
        <taxon>Bacteria</taxon>
        <taxon>Pseudomonadati</taxon>
        <taxon>Pseudomonadota</taxon>
        <taxon>Alphaproteobacteria</taxon>
        <taxon>Hyphomicrobiales</taxon>
        <taxon>Rhizobiaceae</taxon>
        <taxon>Rhizobium/Agrobacterium group</taxon>
        <taxon>Rhizobium</taxon>
    </lineage>
</organism>
<dbReference type="Gene3D" id="1.10.10.60">
    <property type="entry name" value="Homeodomain-like"/>
    <property type="match status" value="1"/>
</dbReference>
<dbReference type="RefSeq" id="WP_143124181.1">
    <property type="nucleotide sequence ID" value="NZ_VJMG01000011.1"/>
</dbReference>
<dbReference type="PRINTS" id="PR01590">
    <property type="entry name" value="HTHFIS"/>
</dbReference>
<keyword evidence="4" id="KW-1185">Reference proteome</keyword>
<dbReference type="InterPro" id="IPR002197">
    <property type="entry name" value="HTH_Fis"/>
</dbReference>
<dbReference type="Pfam" id="PF02954">
    <property type="entry name" value="HTH_8"/>
    <property type="match status" value="1"/>
</dbReference>
<evidence type="ECO:0000259" key="1">
    <source>
        <dbReference type="Pfam" id="PF01590"/>
    </source>
</evidence>
<gene>
    <name evidence="3" type="ORF">FNA46_05945</name>
</gene>